<dbReference type="EMBL" id="VCAO01000009">
    <property type="protein sequence ID" value="TMM46109.1"/>
    <property type="molecule type" value="Genomic_DNA"/>
</dbReference>
<evidence type="ECO:0000256" key="5">
    <source>
        <dbReference type="ARBA" id="ARBA00047422"/>
    </source>
</evidence>
<dbReference type="CDD" id="cd00315">
    <property type="entry name" value="Cyt_C5_DNA_methylase"/>
    <property type="match status" value="1"/>
</dbReference>
<evidence type="ECO:0000256" key="6">
    <source>
        <dbReference type="PROSITE-ProRule" id="PRU01016"/>
    </source>
</evidence>
<dbReference type="GO" id="GO:0032259">
    <property type="term" value="P:methylation"/>
    <property type="evidence" value="ECO:0007669"/>
    <property type="project" value="UniProtKB-KW"/>
</dbReference>
<name>A0A5S3P066_9SPHN</name>
<dbReference type="EC" id="2.1.1.37" evidence="8"/>
<dbReference type="OrthoDB" id="9813719at2"/>
<dbReference type="PRINTS" id="PR00105">
    <property type="entry name" value="C5METTRFRASE"/>
</dbReference>
<evidence type="ECO:0000256" key="9">
    <source>
        <dbReference type="SAM" id="MobiDB-lite"/>
    </source>
</evidence>
<organism evidence="10 11">
    <name type="scientific">Qipengyuania marisflavi</name>
    <dbReference type="NCBI Taxonomy" id="2486356"/>
    <lineage>
        <taxon>Bacteria</taxon>
        <taxon>Pseudomonadati</taxon>
        <taxon>Pseudomonadota</taxon>
        <taxon>Alphaproteobacteria</taxon>
        <taxon>Sphingomonadales</taxon>
        <taxon>Erythrobacteraceae</taxon>
        <taxon>Qipengyuania</taxon>
    </lineage>
</organism>
<dbReference type="Gene3D" id="3.90.120.10">
    <property type="entry name" value="DNA Methylase, subunit A, domain 2"/>
    <property type="match status" value="1"/>
</dbReference>
<keyword evidence="1 6" id="KW-0489">Methyltransferase</keyword>
<comment type="similarity">
    <text evidence="6 7">Belongs to the class I-like SAM-binding methyltransferase superfamily. C5-methyltransferase family.</text>
</comment>
<evidence type="ECO:0000256" key="2">
    <source>
        <dbReference type="ARBA" id="ARBA00022679"/>
    </source>
</evidence>
<dbReference type="GO" id="GO:0044027">
    <property type="term" value="P:negative regulation of gene expression via chromosomal CpG island methylation"/>
    <property type="evidence" value="ECO:0007669"/>
    <property type="project" value="TreeGrafter"/>
</dbReference>
<dbReference type="InterPro" id="IPR029063">
    <property type="entry name" value="SAM-dependent_MTases_sf"/>
</dbReference>
<dbReference type="InterPro" id="IPR050390">
    <property type="entry name" value="C5-Methyltransferase"/>
</dbReference>
<dbReference type="SUPFAM" id="SSF53335">
    <property type="entry name" value="S-adenosyl-L-methionine-dependent methyltransferases"/>
    <property type="match status" value="1"/>
</dbReference>
<evidence type="ECO:0000313" key="10">
    <source>
        <dbReference type="EMBL" id="TMM46109.1"/>
    </source>
</evidence>
<dbReference type="NCBIfam" id="TIGR00675">
    <property type="entry name" value="dcm"/>
    <property type="match status" value="1"/>
</dbReference>
<proteinExistence type="inferred from homology"/>
<accession>A0A5S3P066</accession>
<keyword evidence="3 6" id="KW-0949">S-adenosyl-L-methionine</keyword>
<dbReference type="AlphaFoldDB" id="A0A5S3P066"/>
<evidence type="ECO:0000256" key="7">
    <source>
        <dbReference type="RuleBase" id="RU000416"/>
    </source>
</evidence>
<evidence type="ECO:0000313" key="11">
    <source>
        <dbReference type="Proteomes" id="UP000309668"/>
    </source>
</evidence>
<dbReference type="GO" id="GO:0003677">
    <property type="term" value="F:DNA binding"/>
    <property type="evidence" value="ECO:0007669"/>
    <property type="project" value="TreeGrafter"/>
</dbReference>
<dbReference type="PROSITE" id="PS00094">
    <property type="entry name" value="C5_MTASE_1"/>
    <property type="match status" value="1"/>
</dbReference>
<feature type="region of interest" description="Disordered" evidence="9">
    <location>
        <begin position="227"/>
        <end position="248"/>
    </location>
</feature>
<comment type="caution">
    <text evidence="10">The sequence shown here is derived from an EMBL/GenBank/DDBJ whole genome shotgun (WGS) entry which is preliminary data.</text>
</comment>
<dbReference type="Gene3D" id="3.40.50.150">
    <property type="entry name" value="Vaccinia Virus protein VP39"/>
    <property type="match status" value="1"/>
</dbReference>
<evidence type="ECO:0000256" key="8">
    <source>
        <dbReference type="RuleBase" id="RU000417"/>
    </source>
</evidence>
<sequence>MRVVSLFSGAGGLDLGLLQAGLEIVWANDIFKEAAETYGANIDAHVDTRDIIDIDEQEIPDCDVLVGGFPCQGFSVANWGRNSEDPRNQLYREMIRILRAKRPKFFLGENVKGLLSMANGEALRSIIRDIEESGYKVQYALVNCADYGVPQARMRVLIFGIREDVVWQGQFPPKVTHAEPIVASREGLKPWLTVGEALSHYPEPEDGTDIPNHECSQYKLRFNGHLGHRRIDPHRPSPTVTSRGDNKGGVVVLHHPNNHRRMTARELAAVQSFPDDFVFSGSKTNAYRQISNAVPPLLGMAIGKMLLDGVPAVQEKIDDRGVRPDLVLIL</sequence>
<keyword evidence="2 6" id="KW-0808">Transferase</keyword>
<protein>
    <recommendedName>
        <fullName evidence="8">Cytosine-specific methyltransferase</fullName>
        <ecNumber evidence="8">2.1.1.37</ecNumber>
    </recommendedName>
</protein>
<dbReference type="GO" id="GO:0009307">
    <property type="term" value="P:DNA restriction-modification system"/>
    <property type="evidence" value="ECO:0007669"/>
    <property type="project" value="UniProtKB-KW"/>
</dbReference>
<evidence type="ECO:0000256" key="4">
    <source>
        <dbReference type="ARBA" id="ARBA00022747"/>
    </source>
</evidence>
<reference evidence="10 11" key="1">
    <citation type="submission" date="2019-05" db="EMBL/GenBank/DDBJ databases">
        <title>Erythrobacter marisflavi sp. nov., isolated from isolated from water of an estuary environment.</title>
        <authorList>
            <person name="Yoon J.-H."/>
        </authorList>
    </citation>
    <scope>NUCLEOTIDE SEQUENCE [LARGE SCALE GENOMIC DNA]</scope>
    <source>
        <strain evidence="10 11">KEM-5</strain>
    </source>
</reference>
<dbReference type="PANTHER" id="PTHR10629:SF52">
    <property type="entry name" value="DNA (CYTOSINE-5)-METHYLTRANSFERASE 1"/>
    <property type="match status" value="1"/>
</dbReference>
<dbReference type="InterPro" id="IPR001525">
    <property type="entry name" value="C5_MeTfrase"/>
</dbReference>
<evidence type="ECO:0000256" key="1">
    <source>
        <dbReference type="ARBA" id="ARBA00022603"/>
    </source>
</evidence>
<dbReference type="PANTHER" id="PTHR10629">
    <property type="entry name" value="CYTOSINE-SPECIFIC METHYLTRANSFERASE"/>
    <property type="match status" value="1"/>
</dbReference>
<feature type="active site" evidence="6">
    <location>
        <position position="71"/>
    </location>
</feature>
<keyword evidence="11" id="KW-1185">Reference proteome</keyword>
<evidence type="ECO:0000256" key="3">
    <source>
        <dbReference type="ARBA" id="ARBA00022691"/>
    </source>
</evidence>
<dbReference type="PROSITE" id="PS51679">
    <property type="entry name" value="SAM_MT_C5"/>
    <property type="match status" value="1"/>
</dbReference>
<dbReference type="GO" id="GO:0003886">
    <property type="term" value="F:DNA (cytosine-5-)-methyltransferase activity"/>
    <property type="evidence" value="ECO:0007669"/>
    <property type="project" value="UniProtKB-EC"/>
</dbReference>
<dbReference type="Pfam" id="PF00145">
    <property type="entry name" value="DNA_methylase"/>
    <property type="match status" value="1"/>
</dbReference>
<gene>
    <name evidence="10" type="ORF">FEV51_11745</name>
</gene>
<comment type="catalytic activity">
    <reaction evidence="5 8">
        <text>a 2'-deoxycytidine in DNA + S-adenosyl-L-methionine = a 5-methyl-2'-deoxycytidine in DNA + S-adenosyl-L-homocysteine + H(+)</text>
        <dbReference type="Rhea" id="RHEA:13681"/>
        <dbReference type="Rhea" id="RHEA-COMP:11369"/>
        <dbReference type="Rhea" id="RHEA-COMP:11370"/>
        <dbReference type="ChEBI" id="CHEBI:15378"/>
        <dbReference type="ChEBI" id="CHEBI:57856"/>
        <dbReference type="ChEBI" id="CHEBI:59789"/>
        <dbReference type="ChEBI" id="CHEBI:85452"/>
        <dbReference type="ChEBI" id="CHEBI:85454"/>
        <dbReference type="EC" id="2.1.1.37"/>
    </reaction>
</comment>
<keyword evidence="4" id="KW-0680">Restriction system</keyword>
<dbReference type="InterPro" id="IPR018117">
    <property type="entry name" value="C5_DNA_meth_AS"/>
</dbReference>
<dbReference type="Proteomes" id="UP000309668">
    <property type="component" value="Unassembled WGS sequence"/>
</dbReference>